<evidence type="ECO:0000256" key="15">
    <source>
        <dbReference type="SAM" id="Phobius"/>
    </source>
</evidence>
<dbReference type="FunFam" id="3.30.40.10:FF:000187">
    <property type="entry name" value="E3 ubiquitin-protein ligase ATL6"/>
    <property type="match status" value="1"/>
</dbReference>
<evidence type="ECO:0000259" key="16">
    <source>
        <dbReference type="PROSITE" id="PS50089"/>
    </source>
</evidence>
<dbReference type="PROSITE" id="PS50089">
    <property type="entry name" value="ZF_RING_2"/>
    <property type="match status" value="1"/>
</dbReference>
<dbReference type="GO" id="GO:0016020">
    <property type="term" value="C:membrane"/>
    <property type="evidence" value="ECO:0007669"/>
    <property type="project" value="UniProtKB-SubCell"/>
</dbReference>
<comment type="similarity">
    <text evidence="13">Belongs to the RING-type zinc finger family. ATL subfamily.</text>
</comment>
<comment type="caution">
    <text evidence="17">The sequence shown here is derived from an EMBL/GenBank/DDBJ whole genome shotgun (WGS) entry which is preliminary data.</text>
</comment>
<evidence type="ECO:0000256" key="11">
    <source>
        <dbReference type="ARBA" id="ARBA00022989"/>
    </source>
</evidence>
<keyword evidence="6 15" id="KW-0812">Transmembrane</keyword>
<keyword evidence="7" id="KW-0479">Metal-binding</keyword>
<evidence type="ECO:0000256" key="5">
    <source>
        <dbReference type="ARBA" id="ARBA00022679"/>
    </source>
</evidence>
<keyword evidence="12 15" id="KW-0472">Membrane</keyword>
<evidence type="ECO:0000256" key="2">
    <source>
        <dbReference type="ARBA" id="ARBA00004167"/>
    </source>
</evidence>
<dbReference type="OrthoDB" id="8062037at2759"/>
<dbReference type="CDD" id="cd16461">
    <property type="entry name" value="RING-H2_EL5-like"/>
    <property type="match status" value="1"/>
</dbReference>
<dbReference type="InterPro" id="IPR044600">
    <property type="entry name" value="ATL1/ATL16-like"/>
</dbReference>
<keyword evidence="9" id="KW-0833">Ubl conjugation pathway</keyword>
<dbReference type="PANTHER" id="PTHR46913:SF1">
    <property type="entry name" value="RING-H2 FINGER PROTEIN ATL16"/>
    <property type="match status" value="1"/>
</dbReference>
<keyword evidence="10" id="KW-0862">Zinc</keyword>
<keyword evidence="8 14" id="KW-0863">Zinc-finger</keyword>
<evidence type="ECO:0000256" key="9">
    <source>
        <dbReference type="ARBA" id="ARBA00022786"/>
    </source>
</evidence>
<name>A0A444YII0_ARAHY</name>
<evidence type="ECO:0000256" key="4">
    <source>
        <dbReference type="ARBA" id="ARBA00012483"/>
    </source>
</evidence>
<dbReference type="STRING" id="3818.A0A444YII0"/>
<dbReference type="SUPFAM" id="SSF57850">
    <property type="entry name" value="RING/U-box"/>
    <property type="match status" value="1"/>
</dbReference>
<dbReference type="GO" id="GO:0008270">
    <property type="term" value="F:zinc ion binding"/>
    <property type="evidence" value="ECO:0007669"/>
    <property type="project" value="UniProtKB-KW"/>
</dbReference>
<dbReference type="Pfam" id="PF13639">
    <property type="entry name" value="zf-RING_2"/>
    <property type="match status" value="1"/>
</dbReference>
<evidence type="ECO:0000256" key="7">
    <source>
        <dbReference type="ARBA" id="ARBA00022723"/>
    </source>
</evidence>
<dbReference type="PANTHER" id="PTHR46913">
    <property type="entry name" value="RING-H2 FINGER PROTEIN ATL16"/>
    <property type="match status" value="1"/>
</dbReference>
<feature type="domain" description="RING-type" evidence="16">
    <location>
        <begin position="94"/>
        <end position="136"/>
    </location>
</feature>
<evidence type="ECO:0000313" key="18">
    <source>
        <dbReference type="Proteomes" id="UP000289738"/>
    </source>
</evidence>
<evidence type="ECO:0000256" key="12">
    <source>
        <dbReference type="ARBA" id="ARBA00023136"/>
    </source>
</evidence>
<accession>A0A444YII0</accession>
<dbReference type="InterPro" id="IPR013083">
    <property type="entry name" value="Znf_RING/FYVE/PHD"/>
</dbReference>
<evidence type="ECO:0000256" key="3">
    <source>
        <dbReference type="ARBA" id="ARBA00004906"/>
    </source>
</evidence>
<sequence>MALDPDIEEKYVHNSKVMLGSAILLVILILVIILYRSYAHFCARRRRHLFPHTLPASSTSATAPVFNDRLDPTILKSLPTFTFSSAVHRPLQDCAVCLSEFEDGDKGRVLPNCSHAFHCQCIDAWFASHSNCPLCRSPVKRVTTPVEACSIPVSVELAVELEAGGCSSLPPPVMCPRKPLNVVVEIPEEERGLDHRILSLKKFCSV</sequence>
<dbReference type="Gene3D" id="3.30.40.10">
    <property type="entry name" value="Zinc/RING finger domain, C3HC4 (zinc finger)"/>
    <property type="match status" value="1"/>
</dbReference>
<dbReference type="InterPro" id="IPR001841">
    <property type="entry name" value="Znf_RING"/>
</dbReference>
<keyword evidence="18" id="KW-1185">Reference proteome</keyword>
<comment type="catalytic activity">
    <reaction evidence="1">
        <text>S-ubiquitinyl-[E2 ubiquitin-conjugating enzyme]-L-cysteine + [acceptor protein]-L-lysine = [E2 ubiquitin-conjugating enzyme]-L-cysteine + N(6)-ubiquitinyl-[acceptor protein]-L-lysine.</text>
        <dbReference type="EC" id="2.3.2.27"/>
    </reaction>
</comment>
<dbReference type="EC" id="2.3.2.27" evidence="4"/>
<evidence type="ECO:0000256" key="10">
    <source>
        <dbReference type="ARBA" id="ARBA00022833"/>
    </source>
</evidence>
<dbReference type="EMBL" id="SDMP01000016">
    <property type="protein sequence ID" value="RYR01704.1"/>
    <property type="molecule type" value="Genomic_DNA"/>
</dbReference>
<comment type="pathway">
    <text evidence="3">Protein modification; protein ubiquitination.</text>
</comment>
<evidence type="ECO:0000313" key="17">
    <source>
        <dbReference type="EMBL" id="RYR01704.1"/>
    </source>
</evidence>
<evidence type="ECO:0000256" key="14">
    <source>
        <dbReference type="PROSITE-ProRule" id="PRU00175"/>
    </source>
</evidence>
<organism evidence="17 18">
    <name type="scientific">Arachis hypogaea</name>
    <name type="common">Peanut</name>
    <dbReference type="NCBI Taxonomy" id="3818"/>
    <lineage>
        <taxon>Eukaryota</taxon>
        <taxon>Viridiplantae</taxon>
        <taxon>Streptophyta</taxon>
        <taxon>Embryophyta</taxon>
        <taxon>Tracheophyta</taxon>
        <taxon>Spermatophyta</taxon>
        <taxon>Magnoliopsida</taxon>
        <taxon>eudicotyledons</taxon>
        <taxon>Gunneridae</taxon>
        <taxon>Pentapetalae</taxon>
        <taxon>rosids</taxon>
        <taxon>fabids</taxon>
        <taxon>Fabales</taxon>
        <taxon>Fabaceae</taxon>
        <taxon>Papilionoideae</taxon>
        <taxon>50 kb inversion clade</taxon>
        <taxon>dalbergioids sensu lato</taxon>
        <taxon>Dalbergieae</taxon>
        <taxon>Pterocarpus clade</taxon>
        <taxon>Arachis</taxon>
    </lineage>
</organism>
<evidence type="ECO:0000256" key="8">
    <source>
        <dbReference type="ARBA" id="ARBA00022771"/>
    </source>
</evidence>
<reference evidence="17 18" key="1">
    <citation type="submission" date="2019-01" db="EMBL/GenBank/DDBJ databases">
        <title>Sequencing of cultivated peanut Arachis hypogaea provides insights into genome evolution and oil improvement.</title>
        <authorList>
            <person name="Chen X."/>
        </authorList>
    </citation>
    <scope>NUCLEOTIDE SEQUENCE [LARGE SCALE GENOMIC DNA]</scope>
    <source>
        <strain evidence="18">cv. Fuhuasheng</strain>
        <tissue evidence="17">Leaves</tissue>
    </source>
</reference>
<dbReference type="Gramene" id="arahy.Tifrunner.gnm2.ann2.Ah16g084500.1">
    <property type="protein sequence ID" value="arahy.Tifrunner.gnm2.ann2.Ah16g084500.1-CDS-1"/>
    <property type="gene ID" value="arahy.Tifrunner.gnm2.ann2.Ah16g084500"/>
</dbReference>
<dbReference type="GO" id="GO:0016567">
    <property type="term" value="P:protein ubiquitination"/>
    <property type="evidence" value="ECO:0007669"/>
    <property type="project" value="InterPro"/>
</dbReference>
<proteinExistence type="inferred from homology"/>
<gene>
    <name evidence="17" type="ORF">Ahy_B06g080567</name>
</gene>
<comment type="subcellular location">
    <subcellularLocation>
        <location evidence="2">Membrane</location>
        <topology evidence="2">Single-pass membrane protein</topology>
    </subcellularLocation>
</comment>
<evidence type="ECO:0000256" key="13">
    <source>
        <dbReference type="ARBA" id="ARBA00024209"/>
    </source>
</evidence>
<feature type="transmembrane region" description="Helical" evidence="15">
    <location>
        <begin position="17"/>
        <end position="38"/>
    </location>
</feature>
<dbReference type="SMR" id="A0A444YII0"/>
<dbReference type="GO" id="GO:0061630">
    <property type="term" value="F:ubiquitin protein ligase activity"/>
    <property type="evidence" value="ECO:0007669"/>
    <property type="project" value="UniProtKB-EC"/>
</dbReference>
<evidence type="ECO:0000256" key="6">
    <source>
        <dbReference type="ARBA" id="ARBA00022692"/>
    </source>
</evidence>
<keyword evidence="5" id="KW-0808">Transferase</keyword>
<keyword evidence="11 15" id="KW-1133">Transmembrane helix</keyword>
<dbReference type="Proteomes" id="UP000289738">
    <property type="component" value="Chromosome B06"/>
</dbReference>
<dbReference type="SMART" id="SM00184">
    <property type="entry name" value="RING"/>
    <property type="match status" value="1"/>
</dbReference>
<protein>
    <recommendedName>
        <fullName evidence="4">RING-type E3 ubiquitin transferase</fullName>
        <ecNumber evidence="4">2.3.2.27</ecNumber>
    </recommendedName>
</protein>
<dbReference type="AlphaFoldDB" id="A0A444YII0"/>
<evidence type="ECO:0000256" key="1">
    <source>
        <dbReference type="ARBA" id="ARBA00000900"/>
    </source>
</evidence>